<organism evidence="3 4">
    <name type="scientific">Iningainema tapete BLCC-T55</name>
    <dbReference type="NCBI Taxonomy" id="2748662"/>
    <lineage>
        <taxon>Bacteria</taxon>
        <taxon>Bacillati</taxon>
        <taxon>Cyanobacteriota</taxon>
        <taxon>Cyanophyceae</taxon>
        <taxon>Nostocales</taxon>
        <taxon>Scytonemataceae</taxon>
        <taxon>Iningainema tapete</taxon>
    </lineage>
</organism>
<name>A0A8J7C0N4_9CYAN</name>
<dbReference type="RefSeq" id="WP_190837957.1">
    <property type="nucleotide sequence ID" value="NZ_CAWPPI010000126.1"/>
</dbReference>
<reference evidence="3" key="1">
    <citation type="submission" date="2020-09" db="EMBL/GenBank/DDBJ databases">
        <title>Iningainema tapete sp. nov. (Scytonemataceae, Cyanobacteria) from greenhouses in central Florida (USA) produces two types of nodularin with biosynthetic potential for microcystin-LR and anabaenopeptins.</title>
        <authorList>
            <person name="Berthold D.E."/>
            <person name="Lefler F.W."/>
            <person name="Huang I.-S."/>
            <person name="Abdulla H."/>
            <person name="Zimba P.V."/>
            <person name="Laughinghouse H.D. IV."/>
        </authorList>
    </citation>
    <scope>NUCLEOTIDE SEQUENCE</scope>
    <source>
        <strain evidence="3">BLCCT55</strain>
    </source>
</reference>
<dbReference type="Proteomes" id="UP000629098">
    <property type="component" value="Unassembled WGS sequence"/>
</dbReference>
<dbReference type="InterPro" id="IPR018357">
    <property type="entry name" value="Hexapep_transf_CS"/>
</dbReference>
<comment type="caution">
    <text evidence="3">The sequence shown here is derived from an EMBL/GenBank/DDBJ whole genome shotgun (WGS) entry which is preliminary data.</text>
</comment>
<dbReference type="Gene3D" id="2.160.10.10">
    <property type="entry name" value="Hexapeptide repeat proteins"/>
    <property type="match status" value="2"/>
</dbReference>
<dbReference type="PROSITE" id="PS00101">
    <property type="entry name" value="HEXAPEP_TRANSFERASES"/>
    <property type="match status" value="1"/>
</dbReference>
<accession>A0A8J7C0N4</accession>
<dbReference type="GO" id="GO:0016746">
    <property type="term" value="F:acyltransferase activity"/>
    <property type="evidence" value="ECO:0007669"/>
    <property type="project" value="UniProtKB-KW"/>
</dbReference>
<proteinExistence type="predicted"/>
<dbReference type="InterPro" id="IPR051159">
    <property type="entry name" value="Hexapeptide_acetyltransf"/>
</dbReference>
<dbReference type="EMBL" id="JACXAE010000126">
    <property type="protein sequence ID" value="MBD2778368.1"/>
    <property type="molecule type" value="Genomic_DNA"/>
</dbReference>
<protein>
    <submittedName>
        <fullName evidence="3">Acyltransferase</fullName>
    </submittedName>
</protein>
<keyword evidence="1" id="KW-0808">Transferase</keyword>
<evidence type="ECO:0000313" key="3">
    <source>
        <dbReference type="EMBL" id="MBD2778368.1"/>
    </source>
</evidence>
<evidence type="ECO:0000313" key="4">
    <source>
        <dbReference type="Proteomes" id="UP000629098"/>
    </source>
</evidence>
<evidence type="ECO:0000256" key="2">
    <source>
        <dbReference type="ARBA" id="ARBA00022737"/>
    </source>
</evidence>
<keyword evidence="4" id="KW-1185">Reference proteome</keyword>
<keyword evidence="2" id="KW-0677">Repeat</keyword>
<dbReference type="InterPro" id="IPR001451">
    <property type="entry name" value="Hexapep"/>
</dbReference>
<evidence type="ECO:0000256" key="1">
    <source>
        <dbReference type="ARBA" id="ARBA00022679"/>
    </source>
</evidence>
<dbReference type="InterPro" id="IPR011004">
    <property type="entry name" value="Trimer_LpxA-like_sf"/>
</dbReference>
<keyword evidence="3" id="KW-0012">Acyltransferase</keyword>
<dbReference type="SUPFAM" id="SSF51161">
    <property type="entry name" value="Trimeric LpxA-like enzymes"/>
    <property type="match status" value="1"/>
</dbReference>
<dbReference type="GO" id="GO:0031470">
    <property type="term" value="C:carboxysome"/>
    <property type="evidence" value="ECO:0007669"/>
    <property type="project" value="UniProtKB-ARBA"/>
</dbReference>
<dbReference type="Pfam" id="PF00132">
    <property type="entry name" value="Hexapep"/>
    <property type="match status" value="1"/>
</dbReference>
<dbReference type="PANTHER" id="PTHR23416">
    <property type="entry name" value="SIALIC ACID SYNTHASE-RELATED"/>
    <property type="match status" value="1"/>
</dbReference>
<gene>
    <name evidence="3" type="ORF">ICL16_41590</name>
</gene>
<dbReference type="CDD" id="cd04647">
    <property type="entry name" value="LbH_MAT_like"/>
    <property type="match status" value="1"/>
</dbReference>
<dbReference type="PANTHER" id="PTHR23416:SF78">
    <property type="entry name" value="LIPOPOLYSACCHARIDE BIOSYNTHESIS O-ACETYL TRANSFERASE WBBJ-RELATED"/>
    <property type="match status" value="1"/>
</dbReference>
<dbReference type="GO" id="GO:0043886">
    <property type="term" value="F:structural constituent of carboxysome shell"/>
    <property type="evidence" value="ECO:0007669"/>
    <property type="project" value="UniProtKB-ARBA"/>
</dbReference>
<sequence length="226" mass="24227">MTVQELHSYQNLPNQSPTLRSRILELTIINLIGWIPRPFGTLLRQLLYRLIFARMGRGVNILAGVEILGASSIELGDSVKILRNAYLEIRSPNSQILIGNRTCIDRGVDIRTAGSDCLIKIGDNSYLGPYVCMAGPGNIKIGNDCLIASHTGIYANNHREHGLSREGIEIQDNCWIGSGVRILDGVTIGKGSVIGAGSVVTKNIPPYSIAVGVPAKVIKASKGGVA</sequence>
<dbReference type="AlphaFoldDB" id="A0A8J7C0N4"/>